<evidence type="ECO:0000313" key="4">
    <source>
        <dbReference type="Proteomes" id="UP000318331"/>
    </source>
</evidence>
<dbReference type="SUPFAM" id="SSF52833">
    <property type="entry name" value="Thioredoxin-like"/>
    <property type="match status" value="1"/>
</dbReference>
<dbReference type="InterPro" id="IPR012336">
    <property type="entry name" value="Thioredoxin-like_fold"/>
</dbReference>
<dbReference type="AlphaFoldDB" id="A0A543I5C6"/>
<dbReference type="EMBL" id="VFPN01000001">
    <property type="protein sequence ID" value="TQM65754.1"/>
    <property type="molecule type" value="Genomic_DNA"/>
</dbReference>
<name>A0A543I5C6_9MICO</name>
<protein>
    <submittedName>
        <fullName evidence="3">Thioredoxin-like protein</fullName>
    </submittedName>
</protein>
<organism evidence="3 4">
    <name type="scientific">Klugiella xanthotipulae</name>
    <dbReference type="NCBI Taxonomy" id="244735"/>
    <lineage>
        <taxon>Bacteria</taxon>
        <taxon>Bacillati</taxon>
        <taxon>Actinomycetota</taxon>
        <taxon>Actinomycetes</taxon>
        <taxon>Micrococcales</taxon>
        <taxon>Microbacteriaceae</taxon>
        <taxon>Klugiella</taxon>
    </lineage>
</organism>
<accession>A0A543I5C6</accession>
<dbReference type="Gene3D" id="3.40.30.10">
    <property type="entry name" value="Glutaredoxin"/>
    <property type="match status" value="1"/>
</dbReference>
<feature type="domain" description="Thioredoxin-like fold" evidence="2">
    <location>
        <begin position="54"/>
        <end position="218"/>
    </location>
</feature>
<dbReference type="Pfam" id="PF13462">
    <property type="entry name" value="Thioredoxin_4"/>
    <property type="match status" value="1"/>
</dbReference>
<sequence length="225" mass="23185">MSSLTSRFMGAVLAGALIVLLGGCAPATSETQSTDTGAAPAIAVDGGLAVGEGSDRIDIWVDFQCGHCNSFENANGAYLAGMVEDGEATLVVHPLHFMDTGSGKTRSLTAANTLACAAEAKPESVTDLIALIFAKQGTDWTADDMIALGEKAGAGDLSDCVNGGTFVTWVKDSQEAVFGGEMPKGSELEKVTGTPTVLVNGALYEGDPRDNAEFKRFVNGQLTSK</sequence>
<keyword evidence="1" id="KW-0732">Signal</keyword>
<dbReference type="InterPro" id="IPR036249">
    <property type="entry name" value="Thioredoxin-like_sf"/>
</dbReference>
<evidence type="ECO:0000313" key="3">
    <source>
        <dbReference type="EMBL" id="TQM65754.1"/>
    </source>
</evidence>
<dbReference type="RefSeq" id="WP_170205990.1">
    <property type="nucleotide sequence ID" value="NZ_BAAAYS010000001.1"/>
</dbReference>
<dbReference type="CDD" id="cd02972">
    <property type="entry name" value="DsbA_family"/>
    <property type="match status" value="1"/>
</dbReference>
<feature type="chain" id="PRO_5021712710" evidence="1">
    <location>
        <begin position="28"/>
        <end position="225"/>
    </location>
</feature>
<gene>
    <name evidence="3" type="ORF">FB466_0566</name>
</gene>
<dbReference type="Proteomes" id="UP000318331">
    <property type="component" value="Unassembled WGS sequence"/>
</dbReference>
<dbReference type="PROSITE" id="PS51257">
    <property type="entry name" value="PROKAR_LIPOPROTEIN"/>
    <property type="match status" value="1"/>
</dbReference>
<comment type="caution">
    <text evidence="3">The sequence shown here is derived from an EMBL/GenBank/DDBJ whole genome shotgun (WGS) entry which is preliminary data.</text>
</comment>
<evidence type="ECO:0000256" key="1">
    <source>
        <dbReference type="SAM" id="SignalP"/>
    </source>
</evidence>
<feature type="signal peptide" evidence="1">
    <location>
        <begin position="1"/>
        <end position="27"/>
    </location>
</feature>
<keyword evidence="4" id="KW-1185">Reference proteome</keyword>
<proteinExistence type="predicted"/>
<reference evidence="3 4" key="1">
    <citation type="submission" date="2019-06" db="EMBL/GenBank/DDBJ databases">
        <title>Sequencing the genomes of 1000 actinobacteria strains.</title>
        <authorList>
            <person name="Klenk H.-P."/>
        </authorList>
    </citation>
    <scope>NUCLEOTIDE SEQUENCE [LARGE SCALE GENOMIC DNA]</scope>
    <source>
        <strain evidence="3 4">DSM 18031</strain>
    </source>
</reference>
<evidence type="ECO:0000259" key="2">
    <source>
        <dbReference type="Pfam" id="PF13462"/>
    </source>
</evidence>